<keyword evidence="7" id="KW-0378">Hydrolase</keyword>
<keyword evidence="3" id="KW-0820">tRNA-binding</keyword>
<dbReference type="FunFam" id="3.40.50.300:FF:000183">
    <property type="entry name" value="ABC transporter ATP-binding protein yjjK"/>
    <property type="match status" value="1"/>
</dbReference>
<evidence type="ECO:0000256" key="2">
    <source>
        <dbReference type="ARBA" id="ARBA00022490"/>
    </source>
</evidence>
<keyword evidence="11" id="KW-0648">Protein biosynthesis</keyword>
<keyword evidence="2" id="KW-0963">Cytoplasm</keyword>
<keyword evidence="5" id="KW-0677">Repeat</keyword>
<dbReference type="SUPFAM" id="SSF52540">
    <property type="entry name" value="P-loop containing nucleoside triphosphate hydrolases"/>
    <property type="match status" value="2"/>
</dbReference>
<dbReference type="Pfam" id="PF00005">
    <property type="entry name" value="ABC_tran"/>
    <property type="match status" value="2"/>
</dbReference>
<dbReference type="Proteomes" id="UP000679220">
    <property type="component" value="Unassembled WGS sequence"/>
</dbReference>
<dbReference type="EMBL" id="JAGTAR010000024">
    <property type="protein sequence ID" value="MBR8536903.1"/>
    <property type="molecule type" value="Genomic_DNA"/>
</dbReference>
<dbReference type="GO" id="GO:0005524">
    <property type="term" value="F:ATP binding"/>
    <property type="evidence" value="ECO:0007669"/>
    <property type="project" value="UniProtKB-KW"/>
</dbReference>
<dbReference type="GO" id="GO:0016887">
    <property type="term" value="F:ATP hydrolysis activity"/>
    <property type="evidence" value="ECO:0007669"/>
    <property type="project" value="InterPro"/>
</dbReference>
<dbReference type="RefSeq" id="WP_212191929.1">
    <property type="nucleotide sequence ID" value="NZ_JAGTAR010000024.1"/>
</dbReference>
<dbReference type="PANTHER" id="PTHR42855">
    <property type="entry name" value="ABC TRANSPORTER ATP-BINDING SUBUNIT"/>
    <property type="match status" value="1"/>
</dbReference>
<dbReference type="Pfam" id="PF16326">
    <property type="entry name" value="ABC_tran_CTD"/>
    <property type="match status" value="1"/>
</dbReference>
<dbReference type="Pfam" id="PF12848">
    <property type="entry name" value="ABC_tran_Xtn"/>
    <property type="match status" value="1"/>
</dbReference>
<evidence type="ECO:0000256" key="5">
    <source>
        <dbReference type="ARBA" id="ARBA00022737"/>
    </source>
</evidence>
<evidence type="ECO:0000256" key="9">
    <source>
        <dbReference type="ARBA" id="ARBA00022845"/>
    </source>
</evidence>
<keyword evidence="10" id="KW-0694">RNA-binding</keyword>
<dbReference type="InterPro" id="IPR003593">
    <property type="entry name" value="AAA+_ATPase"/>
</dbReference>
<dbReference type="GO" id="GO:0003677">
    <property type="term" value="F:DNA binding"/>
    <property type="evidence" value="ECO:0007669"/>
    <property type="project" value="InterPro"/>
</dbReference>
<keyword evidence="9" id="KW-0810">Translation regulation</keyword>
<dbReference type="AlphaFoldDB" id="A0A941F6K9"/>
<feature type="domain" description="ABC transporter" evidence="13">
    <location>
        <begin position="5"/>
        <end position="248"/>
    </location>
</feature>
<dbReference type="GO" id="GO:0019843">
    <property type="term" value="F:rRNA binding"/>
    <property type="evidence" value="ECO:0007669"/>
    <property type="project" value="UniProtKB-KW"/>
</dbReference>
<comment type="caution">
    <text evidence="14">The sequence shown here is derived from an EMBL/GenBank/DDBJ whole genome shotgun (WGS) entry which is preliminary data.</text>
</comment>
<dbReference type="GO" id="GO:0006417">
    <property type="term" value="P:regulation of translation"/>
    <property type="evidence" value="ECO:0007669"/>
    <property type="project" value="UniProtKB-KW"/>
</dbReference>
<dbReference type="InterPro" id="IPR037118">
    <property type="entry name" value="Val-tRNA_synth_C_sf"/>
</dbReference>
<dbReference type="Gene3D" id="1.10.287.380">
    <property type="entry name" value="Valyl-tRNA synthetase, C-terminal domain"/>
    <property type="match status" value="1"/>
</dbReference>
<dbReference type="InterPro" id="IPR017871">
    <property type="entry name" value="ABC_transporter-like_CS"/>
</dbReference>
<keyword evidence="8 14" id="KW-0067">ATP-binding</keyword>
<dbReference type="SMART" id="SM00382">
    <property type="entry name" value="AAA"/>
    <property type="match status" value="2"/>
</dbReference>
<dbReference type="InterPro" id="IPR032781">
    <property type="entry name" value="ABC_tran_Xtn"/>
</dbReference>
<protein>
    <submittedName>
        <fullName evidence="14">ABC-F family ATP-binding cassette domain-containing protein</fullName>
    </submittedName>
</protein>
<feature type="domain" description="ABC transporter" evidence="13">
    <location>
        <begin position="313"/>
        <end position="531"/>
    </location>
</feature>
<evidence type="ECO:0000256" key="11">
    <source>
        <dbReference type="ARBA" id="ARBA00022917"/>
    </source>
</evidence>
<feature type="region of interest" description="Disordered" evidence="12">
    <location>
        <begin position="526"/>
        <end position="551"/>
    </location>
</feature>
<evidence type="ECO:0000256" key="3">
    <source>
        <dbReference type="ARBA" id="ARBA00022555"/>
    </source>
</evidence>
<comment type="similarity">
    <text evidence="1">Belongs to the ABC transporter superfamily. ABCF family. Translational throttle EttA subfamily.</text>
</comment>
<accession>A0A941F6K9</accession>
<dbReference type="CDD" id="cd03221">
    <property type="entry name" value="ABCF_EF-3"/>
    <property type="match status" value="2"/>
</dbReference>
<keyword evidence="4" id="KW-0699">rRNA-binding</keyword>
<dbReference type="InterPro" id="IPR032524">
    <property type="entry name" value="ABC_tran_C"/>
</dbReference>
<dbReference type="PROSITE" id="PS50893">
    <property type="entry name" value="ABC_TRANSPORTER_2"/>
    <property type="match status" value="2"/>
</dbReference>
<proteinExistence type="inferred from homology"/>
<evidence type="ECO:0000256" key="6">
    <source>
        <dbReference type="ARBA" id="ARBA00022741"/>
    </source>
</evidence>
<evidence type="ECO:0000256" key="8">
    <source>
        <dbReference type="ARBA" id="ARBA00022840"/>
    </source>
</evidence>
<evidence type="ECO:0000256" key="1">
    <source>
        <dbReference type="ARBA" id="ARBA00005868"/>
    </source>
</evidence>
<dbReference type="PANTHER" id="PTHR42855:SF1">
    <property type="entry name" value="ABC TRANSPORTER DOMAIN-CONTAINING PROTEIN"/>
    <property type="match status" value="1"/>
</dbReference>
<dbReference type="PROSITE" id="PS00211">
    <property type="entry name" value="ABC_TRANSPORTER_1"/>
    <property type="match status" value="1"/>
</dbReference>
<keyword evidence="6" id="KW-0547">Nucleotide-binding</keyword>
<dbReference type="InterPro" id="IPR051309">
    <property type="entry name" value="ABCF_ATPase"/>
</dbReference>
<sequence length="622" mass="71601">MINYLSVENLTQHWGDVRLFNNISFGLNEGQKVALIARNGAGKTTLLNILADIMPANEGRITLRNGLTMGYLPQDPYLNKSHTVIEEVFNAESETVQTIKAYEQAIESNEQDELGALIEKMDALQAWDYEQRIKQILSQLKITRFDQPVAELSGGQQKRVALASILISEPDLLILDEPTNHLDLEMVDWLEQYLSKSKATLLMVTHDRYFLDRVCNEIIELDDETIYRYQGNYSYFLRKRQERLANKKAEIEKARNLLKTEQEWMNRMPQARATKAKYRIDAFYDLKDKAHQNINEQNLEIGIAQARLGKKVINLHGISKSFDQLQLIKDFSYKFAPFEKVGIVGKNGTGKSTFLNILTGALQPDAGEVETGETVVFGYYRQEGIKIDDNKKVIEVISDIADDISLGEGKQMSAAQFLRYFLFPNEMHYVQVNKLSGGEKKRLLLMTVLIKNPNFLILDEPTNDLDIFTLNVLEDYLTNFKGCVIVVSHDRYFLDKVTDHLFVFEGNCSIKDFVGSYSDYNQQKKTLERNQSKTEKKAKPQEKTKTETKAKKLSYKEKRELEQLEADIENLENQKEALQNELNSGTLNSDVLVEKSKELSEVMEHLDEKELRWLELKEIEEQ</sequence>
<dbReference type="Gene3D" id="3.40.50.300">
    <property type="entry name" value="P-loop containing nucleotide triphosphate hydrolases"/>
    <property type="match status" value="2"/>
</dbReference>
<organism evidence="14 15">
    <name type="scientific">Carboxylicivirga sediminis</name>
    <dbReference type="NCBI Taxonomy" id="2006564"/>
    <lineage>
        <taxon>Bacteria</taxon>
        <taxon>Pseudomonadati</taxon>
        <taxon>Bacteroidota</taxon>
        <taxon>Bacteroidia</taxon>
        <taxon>Marinilabiliales</taxon>
        <taxon>Marinilabiliaceae</taxon>
        <taxon>Carboxylicivirga</taxon>
    </lineage>
</organism>
<evidence type="ECO:0000256" key="12">
    <source>
        <dbReference type="SAM" id="MobiDB-lite"/>
    </source>
</evidence>
<reference evidence="14" key="2">
    <citation type="submission" date="2021-04" db="EMBL/GenBank/DDBJ databases">
        <authorList>
            <person name="Zhang T."/>
            <person name="Zhang Y."/>
            <person name="Lu D."/>
            <person name="Zuo D."/>
            <person name="Du Z."/>
        </authorList>
    </citation>
    <scope>NUCLEOTIDE SEQUENCE</scope>
    <source>
        <strain evidence="14">JR1</strain>
    </source>
</reference>
<dbReference type="GO" id="GO:0000049">
    <property type="term" value="F:tRNA binding"/>
    <property type="evidence" value="ECO:0007669"/>
    <property type="project" value="UniProtKB-KW"/>
</dbReference>
<evidence type="ECO:0000256" key="7">
    <source>
        <dbReference type="ARBA" id="ARBA00022801"/>
    </source>
</evidence>
<evidence type="ECO:0000256" key="4">
    <source>
        <dbReference type="ARBA" id="ARBA00022730"/>
    </source>
</evidence>
<dbReference type="InterPro" id="IPR003439">
    <property type="entry name" value="ABC_transporter-like_ATP-bd"/>
</dbReference>
<evidence type="ECO:0000256" key="10">
    <source>
        <dbReference type="ARBA" id="ARBA00022884"/>
    </source>
</evidence>
<keyword evidence="15" id="KW-1185">Reference proteome</keyword>
<evidence type="ECO:0000259" key="13">
    <source>
        <dbReference type="PROSITE" id="PS50893"/>
    </source>
</evidence>
<evidence type="ECO:0000313" key="14">
    <source>
        <dbReference type="EMBL" id="MBR8536903.1"/>
    </source>
</evidence>
<evidence type="ECO:0000313" key="15">
    <source>
        <dbReference type="Proteomes" id="UP000679220"/>
    </source>
</evidence>
<dbReference type="FunFam" id="3.40.50.300:FF:000011">
    <property type="entry name" value="Putative ABC transporter ATP-binding component"/>
    <property type="match status" value="1"/>
</dbReference>
<gene>
    <name evidence="14" type="ORF">KDU71_15125</name>
</gene>
<name>A0A941F6K9_9BACT</name>
<dbReference type="InterPro" id="IPR027417">
    <property type="entry name" value="P-loop_NTPase"/>
</dbReference>
<dbReference type="GO" id="GO:0006412">
    <property type="term" value="P:translation"/>
    <property type="evidence" value="ECO:0007669"/>
    <property type="project" value="UniProtKB-KW"/>
</dbReference>
<reference evidence="14" key="1">
    <citation type="journal article" date="2018" name="Int. J. Syst. Evol. Microbiol.">
        <title>Carboxylicivirga sediminis sp. nov., isolated from coastal sediment.</title>
        <authorList>
            <person name="Wang F.Q."/>
            <person name="Ren L.H."/>
            <person name="Zou R.J."/>
            <person name="Sun Y.Z."/>
            <person name="Liu X.J."/>
            <person name="Jiang F."/>
            <person name="Liu L.J."/>
        </authorList>
    </citation>
    <scope>NUCLEOTIDE SEQUENCE</scope>
    <source>
        <strain evidence="14">JR1</strain>
    </source>
</reference>